<evidence type="ECO:0000256" key="1">
    <source>
        <dbReference type="SAM" id="MobiDB-lite"/>
    </source>
</evidence>
<sequence length="158" mass="17467">MSNCRPPALRRGEQAPHHPSVKAVVATPNTDPAHKPRPKRRRKKKKQSYADRDIAPVTDTSRASQQGEPVDVSCAVSECDSGIALDDDFVVAAGDFVIEMMDPEDPRITLPVPERNFAVTTPRDPGHERLSWTVCYDDDCPIHLSDKHGSGWFPSGRV</sequence>
<keyword evidence="3" id="KW-1185">Reference proteome</keyword>
<comment type="caution">
    <text evidence="2">The sequence shown here is derived from an EMBL/GenBank/DDBJ whole genome shotgun (WGS) entry which is preliminary data.</text>
</comment>
<organism evidence="2 3">
    <name type="scientific">Discina gigas</name>
    <dbReference type="NCBI Taxonomy" id="1032678"/>
    <lineage>
        <taxon>Eukaryota</taxon>
        <taxon>Fungi</taxon>
        <taxon>Dikarya</taxon>
        <taxon>Ascomycota</taxon>
        <taxon>Pezizomycotina</taxon>
        <taxon>Pezizomycetes</taxon>
        <taxon>Pezizales</taxon>
        <taxon>Discinaceae</taxon>
        <taxon>Discina</taxon>
    </lineage>
</organism>
<feature type="region of interest" description="Disordered" evidence="1">
    <location>
        <begin position="1"/>
        <end position="69"/>
    </location>
</feature>
<evidence type="ECO:0000313" key="3">
    <source>
        <dbReference type="Proteomes" id="UP001447188"/>
    </source>
</evidence>
<evidence type="ECO:0000313" key="2">
    <source>
        <dbReference type="EMBL" id="KAL0636772.1"/>
    </source>
</evidence>
<feature type="compositionally biased region" description="Polar residues" evidence="1">
    <location>
        <begin position="58"/>
        <end position="67"/>
    </location>
</feature>
<reference evidence="2 3" key="1">
    <citation type="submission" date="2024-02" db="EMBL/GenBank/DDBJ databases">
        <title>Discinaceae phylogenomics.</title>
        <authorList>
            <person name="Dirks A.C."/>
            <person name="James T.Y."/>
        </authorList>
    </citation>
    <scope>NUCLEOTIDE SEQUENCE [LARGE SCALE GENOMIC DNA]</scope>
    <source>
        <strain evidence="2 3">ACD0624</strain>
    </source>
</reference>
<protein>
    <submittedName>
        <fullName evidence="2">Uncharacterized protein</fullName>
    </submittedName>
</protein>
<name>A0ABR3GLH0_9PEZI</name>
<proteinExistence type="predicted"/>
<feature type="compositionally biased region" description="Basic residues" evidence="1">
    <location>
        <begin position="35"/>
        <end position="47"/>
    </location>
</feature>
<accession>A0ABR3GLH0</accession>
<gene>
    <name evidence="2" type="ORF">Q9L58_004255</name>
</gene>
<dbReference type="Proteomes" id="UP001447188">
    <property type="component" value="Unassembled WGS sequence"/>
</dbReference>
<dbReference type="EMBL" id="JBBBZM010000044">
    <property type="protein sequence ID" value="KAL0636772.1"/>
    <property type="molecule type" value="Genomic_DNA"/>
</dbReference>